<evidence type="ECO:0000313" key="2">
    <source>
        <dbReference type="Proteomes" id="UP000033651"/>
    </source>
</evidence>
<evidence type="ECO:0000313" key="1">
    <source>
        <dbReference type="EMBL" id="KJV33802.1"/>
    </source>
</evidence>
<dbReference type="EMBL" id="JZRB01000021">
    <property type="protein sequence ID" value="KJV33802.1"/>
    <property type="molecule type" value="Genomic_DNA"/>
</dbReference>
<comment type="caution">
    <text evidence="1">The sequence shown here is derived from an EMBL/GenBank/DDBJ whole genome shotgun (WGS) entry which is preliminary data.</text>
</comment>
<name>A0A0F3KS58_9GAMM</name>
<accession>A0A0F3KS58</accession>
<dbReference type="AlphaFoldDB" id="A0A0F3KS58"/>
<dbReference type="Proteomes" id="UP000033651">
    <property type="component" value="Unassembled WGS sequence"/>
</dbReference>
<protein>
    <submittedName>
        <fullName evidence="1">Uncharacterized protein</fullName>
    </submittedName>
</protein>
<dbReference type="RefSeq" id="WP_045829547.1">
    <property type="nucleotide sequence ID" value="NZ_JZRB01000021.1"/>
</dbReference>
<reference evidence="1 2" key="1">
    <citation type="submission" date="2015-03" db="EMBL/GenBank/DDBJ databases">
        <title>Draft genome sequence of Luteibacter yeojuensis strain SU11.</title>
        <authorList>
            <person name="Sulaiman J."/>
            <person name="Priya K."/>
            <person name="Chan K.-G."/>
        </authorList>
    </citation>
    <scope>NUCLEOTIDE SEQUENCE [LARGE SCALE GENOMIC DNA]</scope>
    <source>
        <strain evidence="1 2">SU11</strain>
    </source>
</reference>
<dbReference type="PATRIC" id="fig|345309.4.peg.1456"/>
<sequence>MGWQGRALGKPLTGGAPVLVRVPARDAIDQIRGDLKVWFKNPELTWSVQEDVLVVDFLDVLADDARAHFQIVSDWAKENQDWYFRFTSVAIRFRGETVTGYVRCSECFAVHRVGAPRCPPRLPMIPTY</sequence>
<organism evidence="1 2">
    <name type="scientific">Luteibacter yeojuensis</name>
    <dbReference type="NCBI Taxonomy" id="345309"/>
    <lineage>
        <taxon>Bacteria</taxon>
        <taxon>Pseudomonadati</taxon>
        <taxon>Pseudomonadota</taxon>
        <taxon>Gammaproteobacteria</taxon>
        <taxon>Lysobacterales</taxon>
        <taxon>Rhodanobacteraceae</taxon>
        <taxon>Luteibacter</taxon>
    </lineage>
</organism>
<gene>
    <name evidence="1" type="ORF">VI08_10590</name>
</gene>
<keyword evidence="2" id="KW-1185">Reference proteome</keyword>
<proteinExistence type="predicted"/>